<dbReference type="Gene3D" id="3.40.910.10">
    <property type="entry name" value="Deoxyhypusine synthase"/>
    <property type="match status" value="1"/>
</dbReference>
<evidence type="ECO:0000256" key="2">
    <source>
        <dbReference type="ARBA" id="ARBA00017979"/>
    </source>
</evidence>
<dbReference type="InterPro" id="IPR036982">
    <property type="entry name" value="Deoxyhypusine_synthase_sf"/>
</dbReference>
<dbReference type="PANTHER" id="PTHR11703:SF2">
    <property type="entry name" value="DEOXYHYPUSINE SYNTHASE-LIKE PROTEIN"/>
    <property type="match status" value="1"/>
</dbReference>
<evidence type="ECO:0000256" key="1">
    <source>
        <dbReference type="ARBA" id="ARBA00009892"/>
    </source>
</evidence>
<accession>A0AAC8TBS6</accession>
<evidence type="ECO:0000256" key="4">
    <source>
        <dbReference type="HAMAP-Rule" id="MF_00640"/>
    </source>
</evidence>
<evidence type="ECO:0000313" key="7">
    <source>
        <dbReference type="Proteomes" id="UP000035579"/>
    </source>
</evidence>
<name>A0AAC8TBS6_9BACT</name>
<organism evidence="5 7">
    <name type="scientific">Archangium gephyra</name>
    <dbReference type="NCBI Taxonomy" id="48"/>
    <lineage>
        <taxon>Bacteria</taxon>
        <taxon>Pseudomonadati</taxon>
        <taxon>Myxococcota</taxon>
        <taxon>Myxococcia</taxon>
        <taxon>Myxococcales</taxon>
        <taxon>Cystobacterineae</taxon>
        <taxon>Archangiaceae</taxon>
        <taxon>Archangium</taxon>
    </lineage>
</organism>
<dbReference type="EMBL" id="QUMU01000006">
    <property type="protein sequence ID" value="REG30651.1"/>
    <property type="molecule type" value="Genomic_DNA"/>
</dbReference>
<reference evidence="6 8" key="2">
    <citation type="submission" date="2018-08" db="EMBL/GenBank/DDBJ databases">
        <title>Genomic Encyclopedia of Archaeal and Bacterial Type Strains, Phase II (KMG-II): from individual species to whole genera.</title>
        <authorList>
            <person name="Goeker M."/>
        </authorList>
    </citation>
    <scope>NUCLEOTIDE SEQUENCE [LARGE SCALE GENOMIC DNA]</scope>
    <source>
        <strain evidence="6 8">DSM 2261</strain>
    </source>
</reference>
<sequence>MTPTKTELLRDTIEHLDIKAHDVRPLVRAMGHMAFQARNLHRAATLYDAMLEDTECGVILCLAGSLFSAGLKQVVVDLVRHRMVDAIVSTGALIVDQDFFEALGFRHYRGSPHADDNTLRELHIDRIYDTFIDEDELRECDATIARLASELETRPYSSREFIGEMGAWLARHGKTRDSVVLAAHEAGVPIFCPAFSDCSAGFGLVHHQWTRAGRPQLSIDSARDFLELTRCRLALRDSGLFMVGGGVPKNFAQDVVVAADFVGQPVAMHKYAVQLTVADERDGALSGSTLREASSWGKVATTAEQMVYGEATLTLPLVAGYAFHQRHWEARPERRLVAACQ</sequence>
<dbReference type="InterPro" id="IPR023496">
    <property type="entry name" value="Deoxyhypusine_synthase-like"/>
</dbReference>
<dbReference type="PANTHER" id="PTHR11703">
    <property type="entry name" value="DEOXYHYPUSINE SYNTHASE"/>
    <property type="match status" value="1"/>
</dbReference>
<keyword evidence="8" id="KW-1185">Reference proteome</keyword>
<dbReference type="GO" id="GO:0034038">
    <property type="term" value="F:deoxyhypusine synthase activity"/>
    <property type="evidence" value="ECO:0007669"/>
    <property type="project" value="TreeGrafter"/>
</dbReference>
<dbReference type="EC" id="2.5.-.-" evidence="4"/>
<reference evidence="5 7" key="1">
    <citation type="submission" date="2015-05" db="EMBL/GenBank/DDBJ databases">
        <title>Genome assembly of Archangium gephyra DSM 2261.</title>
        <authorList>
            <person name="Sharma G."/>
            <person name="Subramanian S."/>
        </authorList>
    </citation>
    <scope>NUCLEOTIDE SEQUENCE [LARGE SCALE GENOMIC DNA]</scope>
    <source>
        <strain evidence="5 7">DSM 2261</strain>
    </source>
</reference>
<evidence type="ECO:0000256" key="3">
    <source>
        <dbReference type="ARBA" id="ARBA00022679"/>
    </source>
</evidence>
<evidence type="ECO:0000313" key="5">
    <source>
        <dbReference type="EMBL" id="AKI98725.1"/>
    </source>
</evidence>
<evidence type="ECO:0000313" key="6">
    <source>
        <dbReference type="EMBL" id="REG30651.1"/>
    </source>
</evidence>
<proteinExistence type="inferred from homology"/>
<dbReference type="EMBL" id="CP011509">
    <property type="protein sequence ID" value="AKI98725.1"/>
    <property type="molecule type" value="Genomic_DNA"/>
</dbReference>
<dbReference type="Proteomes" id="UP000035579">
    <property type="component" value="Chromosome"/>
</dbReference>
<dbReference type="RefSeq" id="WP_047854013.1">
    <property type="nucleotide sequence ID" value="NZ_CP011509.1"/>
</dbReference>
<dbReference type="InterPro" id="IPR029035">
    <property type="entry name" value="DHS-like_NAD/FAD-binding_dom"/>
</dbReference>
<keyword evidence="3 4" id="KW-0808">Transferase</keyword>
<dbReference type="HAMAP" id="MF_00640">
    <property type="entry name" value="DHS_like"/>
    <property type="match status" value="1"/>
</dbReference>
<gene>
    <name evidence="5" type="ORF">AA314_00352</name>
    <name evidence="6" type="ORF">ATI61_106120</name>
</gene>
<dbReference type="Proteomes" id="UP000256345">
    <property type="component" value="Unassembled WGS sequence"/>
</dbReference>
<dbReference type="SUPFAM" id="SSF52467">
    <property type="entry name" value="DHS-like NAD/FAD-binding domain"/>
    <property type="match status" value="1"/>
</dbReference>
<dbReference type="AlphaFoldDB" id="A0AAC8TBS6"/>
<dbReference type="NCBIfam" id="NF002699">
    <property type="entry name" value="PRK02492.1"/>
    <property type="match status" value="1"/>
</dbReference>
<comment type="similarity">
    <text evidence="1 4">Belongs to the deoxyhypusine synthase family.</text>
</comment>
<dbReference type="InterPro" id="IPR002773">
    <property type="entry name" value="Deoxyhypusine_synthase"/>
</dbReference>
<dbReference type="GO" id="GO:0005737">
    <property type="term" value="C:cytoplasm"/>
    <property type="evidence" value="ECO:0007669"/>
    <property type="project" value="TreeGrafter"/>
</dbReference>
<dbReference type="KEGG" id="age:AA314_00352"/>
<evidence type="ECO:0000313" key="8">
    <source>
        <dbReference type="Proteomes" id="UP000256345"/>
    </source>
</evidence>
<dbReference type="Pfam" id="PF01916">
    <property type="entry name" value="DS"/>
    <property type="match status" value="1"/>
</dbReference>
<protein>
    <recommendedName>
        <fullName evidence="2 4">Deoxyhypusine synthase-like protein</fullName>
        <ecNumber evidence="4">2.5.-.-</ecNumber>
    </recommendedName>
</protein>